<dbReference type="EMBL" id="QZDO01000010">
    <property type="protein sequence ID" value="RJL75846.1"/>
    <property type="molecule type" value="Genomic_DNA"/>
</dbReference>
<name>A0AAP2GAB7_9GAMM</name>
<evidence type="ECO:0000256" key="1">
    <source>
        <dbReference type="ARBA" id="ARBA00022845"/>
    </source>
</evidence>
<feature type="compositionally biased region" description="Basic and acidic residues" evidence="4">
    <location>
        <begin position="89"/>
        <end position="101"/>
    </location>
</feature>
<protein>
    <submittedName>
        <fullName evidence="5">Ribosome-associated translation inhibitor RaiA</fullName>
    </submittedName>
</protein>
<dbReference type="AlphaFoldDB" id="A0AAP2GAB7"/>
<dbReference type="InterPro" id="IPR050574">
    <property type="entry name" value="HPF/YfiA_ribosome-assoc"/>
</dbReference>
<dbReference type="GO" id="GO:0045900">
    <property type="term" value="P:negative regulation of translational elongation"/>
    <property type="evidence" value="ECO:0007669"/>
    <property type="project" value="TreeGrafter"/>
</dbReference>
<evidence type="ECO:0000313" key="5">
    <source>
        <dbReference type="EMBL" id="PWD71277.1"/>
    </source>
</evidence>
<evidence type="ECO:0000256" key="4">
    <source>
        <dbReference type="SAM" id="MobiDB-lite"/>
    </source>
</evidence>
<dbReference type="NCBIfam" id="TIGR00741">
    <property type="entry name" value="yfiA"/>
    <property type="match status" value="1"/>
</dbReference>
<dbReference type="InterPro" id="IPR036567">
    <property type="entry name" value="RHF-like"/>
</dbReference>
<dbReference type="GO" id="GO:0043024">
    <property type="term" value="F:ribosomal small subunit binding"/>
    <property type="evidence" value="ECO:0007669"/>
    <property type="project" value="TreeGrafter"/>
</dbReference>
<feature type="region of interest" description="Disordered" evidence="4">
    <location>
        <begin position="89"/>
        <end position="112"/>
    </location>
</feature>
<dbReference type="Proteomes" id="UP000245055">
    <property type="component" value="Unassembled WGS sequence"/>
</dbReference>
<sequence length="112" mass="12640">MTINITSKQMDITPAIRQHVEDRLSKLDKWQTHLINPHIILSKEPQGFVVDATISTPNGPLVASAKHEDMYTAVNELITKLERQLNKVQHKGEARRTDSCIKDVNLQASAEE</sequence>
<evidence type="ECO:0000313" key="8">
    <source>
        <dbReference type="Proteomes" id="UP000266633"/>
    </source>
</evidence>
<comment type="caution">
    <text evidence="5">The sequence shown here is derived from an EMBL/GenBank/DDBJ whole genome shotgun (WGS) entry which is preliminary data.</text>
</comment>
<keyword evidence="2" id="KW-0346">Stress response</keyword>
<dbReference type="InterPro" id="IPR003489">
    <property type="entry name" value="RHF/RaiA"/>
</dbReference>
<dbReference type="FunFam" id="3.30.160.100:FF:000002">
    <property type="entry name" value="Ribosome-associated translation inhibitor RaiA"/>
    <property type="match status" value="1"/>
</dbReference>
<dbReference type="GO" id="GO:0022627">
    <property type="term" value="C:cytosolic small ribosomal subunit"/>
    <property type="evidence" value="ECO:0007669"/>
    <property type="project" value="TreeGrafter"/>
</dbReference>
<evidence type="ECO:0000256" key="2">
    <source>
        <dbReference type="ARBA" id="ARBA00023016"/>
    </source>
</evidence>
<dbReference type="CDD" id="cd00552">
    <property type="entry name" value="RaiA"/>
    <property type="match status" value="1"/>
</dbReference>
<dbReference type="RefSeq" id="WP_024106952.1">
    <property type="nucleotide sequence ID" value="NZ_CP031560.1"/>
</dbReference>
<keyword evidence="1" id="KW-0810">Translation regulation</keyword>
<dbReference type="PANTHER" id="PTHR33231:SF3">
    <property type="entry name" value="RIBOSOME-ASSOCIATED INHIBITOR A"/>
    <property type="match status" value="1"/>
</dbReference>
<dbReference type="Gene3D" id="3.30.160.100">
    <property type="entry name" value="Ribosome hibernation promotion factor-like"/>
    <property type="match status" value="1"/>
</dbReference>
<dbReference type="SUPFAM" id="SSF69754">
    <property type="entry name" value="Ribosome binding protein Y (YfiA homologue)"/>
    <property type="match status" value="1"/>
</dbReference>
<dbReference type="GeneID" id="49323281"/>
<evidence type="ECO:0000313" key="6">
    <source>
        <dbReference type="EMBL" id="RJL75846.1"/>
    </source>
</evidence>
<dbReference type="NCBIfam" id="NF007654">
    <property type="entry name" value="PRK10324.1"/>
    <property type="match status" value="1"/>
</dbReference>
<dbReference type="PANTHER" id="PTHR33231">
    <property type="entry name" value="30S RIBOSOMAL PROTEIN"/>
    <property type="match status" value="1"/>
</dbReference>
<gene>
    <name evidence="5" type="primary">raiA</name>
    <name evidence="6" type="ORF">D5077_03880</name>
    <name evidence="5" type="ORF">DF213_15800</name>
</gene>
<dbReference type="EMBL" id="QESZ01000023">
    <property type="protein sequence ID" value="PWD71277.1"/>
    <property type="molecule type" value="Genomic_DNA"/>
</dbReference>
<keyword evidence="8" id="KW-1185">Reference proteome</keyword>
<organism evidence="5 7">
    <name type="scientific">Dickeya dianthicola</name>
    <dbReference type="NCBI Taxonomy" id="204039"/>
    <lineage>
        <taxon>Bacteria</taxon>
        <taxon>Pseudomonadati</taxon>
        <taxon>Pseudomonadota</taxon>
        <taxon>Gammaproteobacteria</taxon>
        <taxon>Enterobacterales</taxon>
        <taxon>Pectobacteriaceae</taxon>
        <taxon>Dickeya</taxon>
    </lineage>
</organism>
<accession>A0AAP2GAB7</accession>
<proteinExistence type="inferred from homology"/>
<reference evidence="6 8" key="2">
    <citation type="submission" date="2018-09" db="EMBL/GenBank/DDBJ databases">
        <title>Phylogenetic diversity of Pectobacterium and Dickeya strains causing blackleg disease of potato in Morocco.</title>
        <authorList>
            <person name="Oulghazi S."/>
            <person name="Moumni M."/>
            <person name="Faure D."/>
        </authorList>
    </citation>
    <scope>NUCLEOTIDE SEQUENCE [LARGE SCALE GENOMIC DNA]</scope>
    <source>
        <strain evidence="6 8">S4.16.03.LID</strain>
    </source>
</reference>
<evidence type="ECO:0000313" key="7">
    <source>
        <dbReference type="Proteomes" id="UP000245055"/>
    </source>
</evidence>
<dbReference type="Pfam" id="PF02482">
    <property type="entry name" value="Ribosomal_S30AE"/>
    <property type="match status" value="1"/>
</dbReference>
<comment type="similarity">
    <text evidence="3">Belongs to the HPF/YfiA ribosome-associated protein family. YfiA subfamily.</text>
</comment>
<dbReference type="Proteomes" id="UP000266633">
    <property type="component" value="Unassembled WGS sequence"/>
</dbReference>
<evidence type="ECO:0000256" key="3">
    <source>
        <dbReference type="ARBA" id="ARBA00038431"/>
    </source>
</evidence>
<reference evidence="5 7" key="1">
    <citation type="submission" date="2018-05" db="EMBL/GenBank/DDBJ databases">
        <title>Genomic diversity of pathogens causing Blackleg of Potato in Pakistan.</title>
        <authorList>
            <person name="Sarfraz S."/>
            <person name="Riaz K."/>
            <person name="Oulghazi S."/>
            <person name="Cigna J."/>
            <person name="Sahi S.T."/>
            <person name="Khan S.H."/>
            <person name="Hameed A."/>
            <person name="Faure D."/>
        </authorList>
    </citation>
    <scope>NUCLEOTIDE SEQUENCE [LARGE SCALE GENOMIC DNA]</scope>
    <source>
        <strain evidence="5 7">SS70</strain>
    </source>
</reference>